<dbReference type="AlphaFoldDB" id="A0A482XP53"/>
<reference evidence="2 3" key="1">
    <citation type="journal article" date="2017" name="Gigascience">
        <title>Genome sequence of the small brown planthopper, Laodelphax striatellus.</title>
        <authorList>
            <person name="Zhu J."/>
            <person name="Jiang F."/>
            <person name="Wang X."/>
            <person name="Yang P."/>
            <person name="Bao Y."/>
            <person name="Zhao W."/>
            <person name="Wang W."/>
            <person name="Lu H."/>
            <person name="Wang Q."/>
            <person name="Cui N."/>
            <person name="Li J."/>
            <person name="Chen X."/>
            <person name="Luo L."/>
            <person name="Yu J."/>
            <person name="Kang L."/>
            <person name="Cui F."/>
        </authorList>
    </citation>
    <scope>NUCLEOTIDE SEQUENCE [LARGE SCALE GENOMIC DNA]</scope>
    <source>
        <strain evidence="2">Lst14</strain>
    </source>
</reference>
<feature type="compositionally biased region" description="Basic and acidic residues" evidence="1">
    <location>
        <begin position="17"/>
        <end position="38"/>
    </location>
</feature>
<name>A0A482XP53_LAOST</name>
<dbReference type="EMBL" id="QKKF02004615">
    <property type="protein sequence ID" value="RZF47280.1"/>
    <property type="molecule type" value="Genomic_DNA"/>
</dbReference>
<evidence type="ECO:0000313" key="2">
    <source>
        <dbReference type="EMBL" id="RZF47280.1"/>
    </source>
</evidence>
<organism evidence="2 3">
    <name type="scientific">Laodelphax striatellus</name>
    <name type="common">Small brown planthopper</name>
    <name type="synonym">Delphax striatella</name>
    <dbReference type="NCBI Taxonomy" id="195883"/>
    <lineage>
        <taxon>Eukaryota</taxon>
        <taxon>Metazoa</taxon>
        <taxon>Ecdysozoa</taxon>
        <taxon>Arthropoda</taxon>
        <taxon>Hexapoda</taxon>
        <taxon>Insecta</taxon>
        <taxon>Pterygota</taxon>
        <taxon>Neoptera</taxon>
        <taxon>Paraneoptera</taxon>
        <taxon>Hemiptera</taxon>
        <taxon>Auchenorrhyncha</taxon>
        <taxon>Fulgoroidea</taxon>
        <taxon>Delphacidae</taxon>
        <taxon>Criomorphinae</taxon>
        <taxon>Laodelphax</taxon>
    </lineage>
</organism>
<feature type="region of interest" description="Disordered" evidence="1">
    <location>
        <begin position="17"/>
        <end position="67"/>
    </location>
</feature>
<gene>
    <name evidence="2" type="ORF">LSTR_LSTR016327</name>
</gene>
<accession>A0A482XP53</accession>
<proteinExistence type="predicted"/>
<keyword evidence="3" id="KW-1185">Reference proteome</keyword>
<dbReference type="InParanoid" id="A0A482XP53"/>
<dbReference type="Proteomes" id="UP000291343">
    <property type="component" value="Unassembled WGS sequence"/>
</dbReference>
<sequence>MAGPVRGRVEVERHVGAARAEADSRDLLPVRAQSERESLAAQPPDFVSPGDDRKTAEPAWPCSSSYK</sequence>
<evidence type="ECO:0000256" key="1">
    <source>
        <dbReference type="SAM" id="MobiDB-lite"/>
    </source>
</evidence>
<protein>
    <submittedName>
        <fullName evidence="2">Uncharacterized protein</fullName>
    </submittedName>
</protein>
<evidence type="ECO:0000313" key="3">
    <source>
        <dbReference type="Proteomes" id="UP000291343"/>
    </source>
</evidence>
<comment type="caution">
    <text evidence="2">The sequence shown here is derived from an EMBL/GenBank/DDBJ whole genome shotgun (WGS) entry which is preliminary data.</text>
</comment>